<keyword evidence="5" id="KW-1185">Reference proteome</keyword>
<dbReference type="SMART" id="SM00421">
    <property type="entry name" value="HTH_LUXR"/>
    <property type="match status" value="1"/>
</dbReference>
<dbReference type="InterPro" id="IPR019734">
    <property type="entry name" value="TPR_rpt"/>
</dbReference>
<dbReference type="Pfam" id="PF00196">
    <property type="entry name" value="GerE"/>
    <property type="match status" value="1"/>
</dbReference>
<comment type="caution">
    <text evidence="4">The sequence shown here is derived from an EMBL/GenBank/DDBJ whole genome shotgun (WGS) entry which is preliminary data.</text>
</comment>
<dbReference type="PANTHER" id="PTHR47691">
    <property type="entry name" value="REGULATOR-RELATED"/>
    <property type="match status" value="1"/>
</dbReference>
<dbReference type="RefSeq" id="WP_208262432.1">
    <property type="nucleotide sequence ID" value="NZ_JAGEOJ010000025.1"/>
</dbReference>
<evidence type="ECO:0000313" key="4">
    <source>
        <dbReference type="EMBL" id="MBO2454223.1"/>
    </source>
</evidence>
<gene>
    <name evidence="4" type="ORF">J4573_44550</name>
</gene>
<dbReference type="PROSITE" id="PS50043">
    <property type="entry name" value="HTH_LUXR_2"/>
    <property type="match status" value="1"/>
</dbReference>
<dbReference type="SUPFAM" id="SSF46894">
    <property type="entry name" value="C-terminal effector domain of the bipartite response regulators"/>
    <property type="match status" value="1"/>
</dbReference>
<feature type="region of interest" description="Disordered" evidence="2">
    <location>
        <begin position="749"/>
        <end position="771"/>
    </location>
</feature>
<evidence type="ECO:0000256" key="1">
    <source>
        <dbReference type="PROSITE-ProRule" id="PRU00339"/>
    </source>
</evidence>
<dbReference type="Proteomes" id="UP000669179">
    <property type="component" value="Unassembled WGS sequence"/>
</dbReference>
<dbReference type="PROSITE" id="PS50005">
    <property type="entry name" value="TPR"/>
    <property type="match status" value="1"/>
</dbReference>
<dbReference type="AlphaFoldDB" id="A0A939T8K1"/>
<evidence type="ECO:0000259" key="3">
    <source>
        <dbReference type="PROSITE" id="PS50043"/>
    </source>
</evidence>
<dbReference type="CDD" id="cd06170">
    <property type="entry name" value="LuxR_C_like"/>
    <property type="match status" value="1"/>
</dbReference>
<name>A0A939T8K1_9ACTN</name>
<evidence type="ECO:0000256" key="2">
    <source>
        <dbReference type="SAM" id="MobiDB-lite"/>
    </source>
</evidence>
<dbReference type="PRINTS" id="PR00364">
    <property type="entry name" value="DISEASERSIST"/>
</dbReference>
<dbReference type="InterPro" id="IPR000792">
    <property type="entry name" value="Tscrpt_reg_LuxR_C"/>
</dbReference>
<organism evidence="4 5">
    <name type="scientific">Actinomadura barringtoniae</name>
    <dbReference type="NCBI Taxonomy" id="1427535"/>
    <lineage>
        <taxon>Bacteria</taxon>
        <taxon>Bacillati</taxon>
        <taxon>Actinomycetota</taxon>
        <taxon>Actinomycetes</taxon>
        <taxon>Streptosporangiales</taxon>
        <taxon>Thermomonosporaceae</taxon>
        <taxon>Actinomadura</taxon>
    </lineage>
</organism>
<dbReference type="SUPFAM" id="SSF48452">
    <property type="entry name" value="TPR-like"/>
    <property type="match status" value="1"/>
</dbReference>
<reference evidence="4" key="1">
    <citation type="submission" date="2021-03" db="EMBL/GenBank/DDBJ databases">
        <authorList>
            <person name="Kanchanasin P."/>
            <person name="Saeng-In P."/>
            <person name="Phongsopitanun W."/>
            <person name="Yuki M."/>
            <person name="Kudo T."/>
            <person name="Ohkuma M."/>
            <person name="Tanasupawat S."/>
        </authorList>
    </citation>
    <scope>NUCLEOTIDE SEQUENCE</scope>
    <source>
        <strain evidence="4">GKU 128</strain>
    </source>
</reference>
<dbReference type="Pfam" id="PF13424">
    <property type="entry name" value="TPR_12"/>
    <property type="match status" value="1"/>
</dbReference>
<evidence type="ECO:0000313" key="5">
    <source>
        <dbReference type="Proteomes" id="UP000669179"/>
    </source>
</evidence>
<proteinExistence type="predicted"/>
<keyword evidence="1" id="KW-0802">TPR repeat</keyword>
<dbReference type="EMBL" id="JAGEOJ010000025">
    <property type="protein sequence ID" value="MBO2454223.1"/>
    <property type="molecule type" value="Genomic_DNA"/>
</dbReference>
<dbReference type="InterPro" id="IPR016032">
    <property type="entry name" value="Sig_transdc_resp-reg_C-effctor"/>
</dbReference>
<protein>
    <submittedName>
        <fullName evidence="4">Tetratricopeptide repeat protein</fullName>
    </submittedName>
</protein>
<dbReference type="InterPro" id="IPR027417">
    <property type="entry name" value="P-loop_NTPase"/>
</dbReference>
<dbReference type="SUPFAM" id="SSF52540">
    <property type="entry name" value="P-loop containing nucleoside triphosphate hydrolases"/>
    <property type="match status" value="1"/>
</dbReference>
<dbReference type="GO" id="GO:0003677">
    <property type="term" value="F:DNA binding"/>
    <property type="evidence" value="ECO:0007669"/>
    <property type="project" value="InterPro"/>
</dbReference>
<dbReference type="InterPro" id="IPR058852">
    <property type="entry name" value="HTH_77"/>
</dbReference>
<dbReference type="Gene3D" id="1.10.10.10">
    <property type="entry name" value="Winged helix-like DNA-binding domain superfamily/Winged helix DNA-binding domain"/>
    <property type="match status" value="1"/>
</dbReference>
<dbReference type="InterPro" id="IPR036388">
    <property type="entry name" value="WH-like_DNA-bd_sf"/>
</dbReference>
<dbReference type="InterPro" id="IPR011990">
    <property type="entry name" value="TPR-like_helical_dom_sf"/>
</dbReference>
<feature type="repeat" description="TPR" evidence="1">
    <location>
        <begin position="575"/>
        <end position="608"/>
    </location>
</feature>
<accession>A0A939T8K1</accession>
<dbReference type="SMART" id="SM00028">
    <property type="entry name" value="TPR"/>
    <property type="match status" value="3"/>
</dbReference>
<feature type="domain" description="HTH luxR-type" evidence="3">
    <location>
        <begin position="764"/>
        <end position="829"/>
    </location>
</feature>
<dbReference type="Gene3D" id="1.25.40.10">
    <property type="entry name" value="Tetratricopeptide repeat domain"/>
    <property type="match status" value="2"/>
</dbReference>
<dbReference type="PRINTS" id="PR00038">
    <property type="entry name" value="HTHLUXR"/>
</dbReference>
<dbReference type="Pfam" id="PF25872">
    <property type="entry name" value="HTH_77"/>
    <property type="match status" value="1"/>
</dbReference>
<dbReference type="PANTHER" id="PTHR47691:SF3">
    <property type="entry name" value="HTH-TYPE TRANSCRIPTIONAL REGULATOR RV0890C-RELATED"/>
    <property type="match status" value="1"/>
</dbReference>
<dbReference type="GO" id="GO:0006355">
    <property type="term" value="P:regulation of DNA-templated transcription"/>
    <property type="evidence" value="ECO:0007669"/>
    <property type="project" value="InterPro"/>
</dbReference>
<sequence length="834" mass="90442">MRHRTQPGRHNLPAETNRFVGRERDMADLATLLPGERVVTLTGVGGIGKTRLARHLAAAVADGFADGAWLVPLADVTDPLLIPQAVAAEVGVTEEPGRTPADTLLAALRAREMLLVLDNCEHLVDGCAAFTERLLQRCPGLRVLTTSREPLRVPGEVIWRVPPLDLPEESALADLDLARVGRHAAIRLFTDRAAAARPGFGLDRGNAPVIVRLARGLDGMPLALELAAARVAFLSVEQIAERLDERFRLLVHGSRTAAARQRTLRATVDWSHDLLGADERLLLRRLSVFSGGWTLEEAERICGEDIDVLHTLGDLVAKSLVTFEDGASRYRLLETIRHYAGERLAEAGEAADLLVRHRDHMVTLAERHERTGWRDPAAAWDGRMAAFRSVRIEQDNLRAALRTSAVAGQVEPGLRLCIALRWFWLIQGRFAEGRSWFERFFAMPERPSPALRAAACEAYGQLVYEQGELDLAGRYAREGLELSRTLGDAKGMNVTQVVMAWIALRRGDGDGAERLLTEARERARDGDPPDPFNEALALAALASLAVRRGQLRTAGRLHEESLAIFQSMDHFGIAATSLVGLGVVAHGAGDYERAMRYYREAHAIADHLEDFRMQRARCLAGIGAVALDMGDLASARRHLAESLVLTELTGQRLGVARILEVFATLAEREGDDVRAVRLAGASATLREAAGAAPSPASGARREQWLDGVRERLGAPAVARLWAEGRATQAADAISTAIGDLTIDLESPAAFGPPSVPAPRTATAEAPPGSTLTPREREVVALIRRGLTNRQIAEELVISPGTAGRHVANILAKLGFSSRAQIAAWSVGDVSDGRQ</sequence>
<dbReference type="Gene3D" id="3.40.50.300">
    <property type="entry name" value="P-loop containing nucleotide triphosphate hydrolases"/>
    <property type="match status" value="1"/>
</dbReference>
<feature type="compositionally biased region" description="Low complexity" evidence="2">
    <location>
        <begin position="757"/>
        <end position="767"/>
    </location>
</feature>